<evidence type="ECO:0000256" key="1">
    <source>
        <dbReference type="ARBA" id="ARBA00023015"/>
    </source>
</evidence>
<dbReference type="PROSITE" id="PS50977">
    <property type="entry name" value="HTH_TETR_2"/>
    <property type="match status" value="1"/>
</dbReference>
<reference evidence="7" key="1">
    <citation type="journal article" date="2019" name="Int. J. Syst. Evol. Microbiol.">
        <title>The Global Catalogue of Microorganisms (GCM) 10K type strain sequencing project: providing services to taxonomists for standard genome sequencing and annotation.</title>
        <authorList>
            <consortium name="The Broad Institute Genomics Platform"/>
            <consortium name="The Broad Institute Genome Sequencing Center for Infectious Disease"/>
            <person name="Wu L."/>
            <person name="Ma J."/>
        </authorList>
    </citation>
    <scope>NUCLEOTIDE SEQUENCE [LARGE SCALE GENOMIC DNA]</scope>
    <source>
        <strain evidence="7">JCM 16898</strain>
    </source>
</reference>
<dbReference type="Gene3D" id="1.10.357.10">
    <property type="entry name" value="Tetracycline Repressor, domain 2"/>
    <property type="match status" value="1"/>
</dbReference>
<keyword evidence="7" id="KW-1185">Reference proteome</keyword>
<dbReference type="InterPro" id="IPR009057">
    <property type="entry name" value="Homeodomain-like_sf"/>
</dbReference>
<dbReference type="PANTHER" id="PTHR30055:SF234">
    <property type="entry name" value="HTH-TYPE TRANSCRIPTIONAL REGULATOR BETI"/>
    <property type="match status" value="1"/>
</dbReference>
<name>A0ABP6V440_9PSEU</name>
<evidence type="ECO:0000259" key="5">
    <source>
        <dbReference type="PROSITE" id="PS50977"/>
    </source>
</evidence>
<evidence type="ECO:0000313" key="6">
    <source>
        <dbReference type="EMBL" id="GAA3525733.1"/>
    </source>
</evidence>
<evidence type="ECO:0000313" key="7">
    <source>
        <dbReference type="Proteomes" id="UP001500689"/>
    </source>
</evidence>
<dbReference type="Proteomes" id="UP001500689">
    <property type="component" value="Unassembled WGS sequence"/>
</dbReference>
<dbReference type="PANTHER" id="PTHR30055">
    <property type="entry name" value="HTH-TYPE TRANSCRIPTIONAL REGULATOR RUTR"/>
    <property type="match status" value="1"/>
</dbReference>
<comment type="caution">
    <text evidence="6">The sequence shown here is derived from an EMBL/GenBank/DDBJ whole genome shotgun (WGS) entry which is preliminary data.</text>
</comment>
<dbReference type="Pfam" id="PF00440">
    <property type="entry name" value="TetR_N"/>
    <property type="match status" value="1"/>
</dbReference>
<dbReference type="PROSITE" id="PS01081">
    <property type="entry name" value="HTH_TETR_1"/>
    <property type="match status" value="1"/>
</dbReference>
<proteinExistence type="predicted"/>
<evidence type="ECO:0000256" key="4">
    <source>
        <dbReference type="PROSITE-ProRule" id="PRU00335"/>
    </source>
</evidence>
<keyword evidence="1" id="KW-0805">Transcription regulation</keyword>
<evidence type="ECO:0000256" key="2">
    <source>
        <dbReference type="ARBA" id="ARBA00023125"/>
    </source>
</evidence>
<sequence>MPELPEHGSPKAARILAAASELLLGRGSKGVTIADVAARAHIGKGTVYLYWRTKEDLLLGLICRDFLALADDVTEAVTADPGLARPSRLLPHMLRTAARHPYVNALRTSDAAGLLGALADDPRSAKLLDTLGPDAMMYDVLPIWRRQNLARTDWPLADQALALQSLITGFLITTVHGRARLESTAPEQVLAAAVTALLGPEAATPGQVQTTATEGLRSLAEGRAAALELITGPPLRSPAR</sequence>
<organism evidence="6 7">
    <name type="scientific">Amycolatopsis ultiminotia</name>
    <dbReference type="NCBI Taxonomy" id="543629"/>
    <lineage>
        <taxon>Bacteria</taxon>
        <taxon>Bacillati</taxon>
        <taxon>Actinomycetota</taxon>
        <taxon>Actinomycetes</taxon>
        <taxon>Pseudonocardiales</taxon>
        <taxon>Pseudonocardiaceae</taxon>
        <taxon>Amycolatopsis</taxon>
    </lineage>
</organism>
<dbReference type="EMBL" id="BAAAZN010000001">
    <property type="protein sequence ID" value="GAA3525733.1"/>
    <property type="molecule type" value="Genomic_DNA"/>
</dbReference>
<evidence type="ECO:0000256" key="3">
    <source>
        <dbReference type="ARBA" id="ARBA00023163"/>
    </source>
</evidence>
<protein>
    <submittedName>
        <fullName evidence="6">TetR/AcrR family transcriptional regulator</fullName>
    </submittedName>
</protein>
<keyword evidence="2 4" id="KW-0238">DNA-binding</keyword>
<keyword evidence="3" id="KW-0804">Transcription</keyword>
<dbReference type="PRINTS" id="PR00455">
    <property type="entry name" value="HTHTETR"/>
</dbReference>
<accession>A0ABP6V440</accession>
<gene>
    <name evidence="6" type="ORF">GCM10022222_05800</name>
</gene>
<feature type="DNA-binding region" description="H-T-H motif" evidence="4">
    <location>
        <begin position="32"/>
        <end position="51"/>
    </location>
</feature>
<dbReference type="RefSeq" id="WP_344854919.1">
    <property type="nucleotide sequence ID" value="NZ_BAAAZN010000001.1"/>
</dbReference>
<feature type="domain" description="HTH tetR-type" evidence="5">
    <location>
        <begin position="9"/>
        <end position="69"/>
    </location>
</feature>
<dbReference type="InterPro" id="IPR001647">
    <property type="entry name" value="HTH_TetR"/>
</dbReference>
<dbReference type="InterPro" id="IPR023772">
    <property type="entry name" value="DNA-bd_HTH_TetR-type_CS"/>
</dbReference>
<dbReference type="InterPro" id="IPR050109">
    <property type="entry name" value="HTH-type_TetR-like_transc_reg"/>
</dbReference>
<dbReference type="SUPFAM" id="SSF46689">
    <property type="entry name" value="Homeodomain-like"/>
    <property type="match status" value="1"/>
</dbReference>